<evidence type="ECO:0000313" key="6">
    <source>
        <dbReference type="Proteomes" id="UP000664169"/>
    </source>
</evidence>
<feature type="domain" description="Xylanolytic transcriptional activator regulatory" evidence="4">
    <location>
        <begin position="298"/>
        <end position="372"/>
    </location>
</feature>
<organism evidence="5 6">
    <name type="scientific">Gomphillus americanus</name>
    <dbReference type="NCBI Taxonomy" id="1940652"/>
    <lineage>
        <taxon>Eukaryota</taxon>
        <taxon>Fungi</taxon>
        <taxon>Dikarya</taxon>
        <taxon>Ascomycota</taxon>
        <taxon>Pezizomycotina</taxon>
        <taxon>Lecanoromycetes</taxon>
        <taxon>OSLEUM clade</taxon>
        <taxon>Ostropomycetidae</taxon>
        <taxon>Ostropales</taxon>
        <taxon>Graphidaceae</taxon>
        <taxon>Gomphilloideae</taxon>
        <taxon>Gomphillus</taxon>
    </lineage>
</organism>
<feature type="compositionally biased region" description="Basic and acidic residues" evidence="3">
    <location>
        <begin position="72"/>
        <end position="84"/>
    </location>
</feature>
<dbReference type="GO" id="GO:0003677">
    <property type="term" value="F:DNA binding"/>
    <property type="evidence" value="ECO:0007669"/>
    <property type="project" value="InterPro"/>
</dbReference>
<dbReference type="AlphaFoldDB" id="A0A8H3FEZ1"/>
<accession>A0A8H3FEZ1</accession>
<dbReference type="InterPro" id="IPR050613">
    <property type="entry name" value="Sec_Metabolite_Reg"/>
</dbReference>
<dbReference type="Pfam" id="PF04082">
    <property type="entry name" value="Fungal_trans"/>
    <property type="match status" value="1"/>
</dbReference>
<proteinExistence type="predicted"/>
<evidence type="ECO:0000256" key="1">
    <source>
        <dbReference type="ARBA" id="ARBA00004123"/>
    </source>
</evidence>
<feature type="region of interest" description="Disordered" evidence="3">
    <location>
        <begin position="366"/>
        <end position="386"/>
    </location>
</feature>
<sequence length="787" mass="88395">MRELRQAGGIINISQPSGTPDDMQNRIDKLEGLVLSLMGSGNDSQPPGEGPRAMSVSTSSNSNTPFTPQGSDDTHRDNDSVESDTDKVVKSFGVLHFNNNNNQASYIGDSHWATILHEISEVKNYFKEHQKQYEEAVKTVEATRKQAGLQASGPAFLLVGRNPPDFKELVNRLPRRPEVDQLVQRYLDDHDPSLCVLHIPSWRRRYEKYWQNPNCSDASFLGQLFAMCGLAMQSYSKNQDEPYEYQGRSQDLSAMFRSLTQQCLQLVDYAKIEQTTIETMCLHLIAEYHKTGEADIGLWVLSRMVISLAMRFGVHRDGKNFCGISPFQCEMRRRVWAFLRTVDTIWSFAVGLPSMILENDIDTEMPSNLEDTDYDEDTEMMPPSRPRSEFTEVSYLIAKAELSCSFSRITAAVSGTRTITYEEIVQLDNEIRDMYHGTFPILQMNSGEESQPKSRQIFVMRITLSILYNKTLCVLHRKYLTRSREHHRFNPSRQACIDASLALLRNQQILDKESRVEGSMHRLQYHITSIMTHDFILAGTLIALDLLGSVQAQAAGGDSGDIEIWGADRMEEEMRAIEGARAIWGGLKDRYVEAYKAYSICGVMLQKINQGLQQVKVQNMASGTVFANGLNSTANNGNSQPNTAKTEPPSAITLGMFNSEMMNGWKAGSYSGTQTNDQMPASSGDLSNVPNFPIDASMANNNAFSFFNNFGAETPANMDWNAWDEYMQNPNLDVPLNGDMWSQNFDFTMPSNFDSSQMSNGEQFSQAQPDANIFTTSPSLLRPGTTL</sequence>
<keyword evidence="2" id="KW-0539">Nucleus</keyword>
<dbReference type="OrthoDB" id="762982at2759"/>
<comment type="subcellular location">
    <subcellularLocation>
        <location evidence="1">Nucleus</location>
    </subcellularLocation>
</comment>
<comment type="caution">
    <text evidence="5">The sequence shown here is derived from an EMBL/GenBank/DDBJ whole genome shotgun (WGS) entry which is preliminary data.</text>
</comment>
<feature type="compositionally biased region" description="Acidic residues" evidence="3">
    <location>
        <begin position="370"/>
        <end position="379"/>
    </location>
</feature>
<protein>
    <recommendedName>
        <fullName evidence="4">Xylanolytic transcriptional activator regulatory domain-containing protein</fullName>
    </recommendedName>
</protein>
<dbReference type="PANTHER" id="PTHR31001:SF49">
    <property type="entry name" value="ZN(II)2CYS6 TRANSCRIPTION FACTOR (EUROFUNG)"/>
    <property type="match status" value="1"/>
</dbReference>
<dbReference type="SMART" id="SM00906">
    <property type="entry name" value="Fungal_trans"/>
    <property type="match status" value="1"/>
</dbReference>
<feature type="region of interest" description="Disordered" evidence="3">
    <location>
        <begin position="1"/>
        <end position="84"/>
    </location>
</feature>
<feature type="compositionally biased region" description="Low complexity" evidence="3">
    <location>
        <begin position="55"/>
        <end position="64"/>
    </location>
</feature>
<dbReference type="CDD" id="cd12148">
    <property type="entry name" value="fungal_TF_MHR"/>
    <property type="match status" value="1"/>
</dbReference>
<evidence type="ECO:0000259" key="4">
    <source>
        <dbReference type="SMART" id="SM00906"/>
    </source>
</evidence>
<name>A0A8H3FEZ1_9LECA</name>
<dbReference type="GO" id="GO:0006351">
    <property type="term" value="P:DNA-templated transcription"/>
    <property type="evidence" value="ECO:0007669"/>
    <property type="project" value="InterPro"/>
</dbReference>
<dbReference type="InterPro" id="IPR007219">
    <property type="entry name" value="XnlR_reg_dom"/>
</dbReference>
<gene>
    <name evidence="5" type="ORF">GOMPHAMPRED_002116</name>
</gene>
<evidence type="ECO:0000256" key="3">
    <source>
        <dbReference type="SAM" id="MobiDB-lite"/>
    </source>
</evidence>
<reference evidence="5" key="1">
    <citation type="submission" date="2021-03" db="EMBL/GenBank/DDBJ databases">
        <authorList>
            <person name="Tagirdzhanova G."/>
        </authorList>
    </citation>
    <scope>NUCLEOTIDE SEQUENCE</scope>
</reference>
<dbReference type="GO" id="GO:0005634">
    <property type="term" value="C:nucleus"/>
    <property type="evidence" value="ECO:0007669"/>
    <property type="project" value="UniProtKB-SubCell"/>
</dbReference>
<evidence type="ECO:0000313" key="5">
    <source>
        <dbReference type="EMBL" id="CAF9920713.1"/>
    </source>
</evidence>
<dbReference type="GO" id="GO:0008270">
    <property type="term" value="F:zinc ion binding"/>
    <property type="evidence" value="ECO:0007669"/>
    <property type="project" value="InterPro"/>
</dbReference>
<dbReference type="PANTHER" id="PTHR31001">
    <property type="entry name" value="UNCHARACTERIZED TRANSCRIPTIONAL REGULATORY PROTEIN"/>
    <property type="match status" value="1"/>
</dbReference>
<dbReference type="EMBL" id="CAJPDQ010000016">
    <property type="protein sequence ID" value="CAF9920713.1"/>
    <property type="molecule type" value="Genomic_DNA"/>
</dbReference>
<dbReference type="Proteomes" id="UP000664169">
    <property type="component" value="Unassembled WGS sequence"/>
</dbReference>
<feature type="region of interest" description="Disordered" evidence="3">
    <location>
        <begin position="755"/>
        <end position="787"/>
    </location>
</feature>
<evidence type="ECO:0000256" key="2">
    <source>
        <dbReference type="ARBA" id="ARBA00023242"/>
    </source>
</evidence>
<keyword evidence="6" id="KW-1185">Reference proteome</keyword>